<reference evidence="1" key="3">
    <citation type="journal article" date="2017" name="Nature">
        <title>Genome sequence of the progenitor of the wheat D genome Aegilops tauschii.</title>
        <authorList>
            <person name="Luo M.C."/>
            <person name="Gu Y.Q."/>
            <person name="Puiu D."/>
            <person name="Wang H."/>
            <person name="Twardziok S.O."/>
            <person name="Deal K.R."/>
            <person name="Huo N."/>
            <person name="Zhu T."/>
            <person name="Wang L."/>
            <person name="Wang Y."/>
            <person name="McGuire P.E."/>
            <person name="Liu S."/>
            <person name="Long H."/>
            <person name="Ramasamy R.K."/>
            <person name="Rodriguez J.C."/>
            <person name="Van S.L."/>
            <person name="Yuan L."/>
            <person name="Wang Z."/>
            <person name="Xia Z."/>
            <person name="Xiao L."/>
            <person name="Anderson O.D."/>
            <person name="Ouyang S."/>
            <person name="Liang Y."/>
            <person name="Zimin A.V."/>
            <person name="Pertea G."/>
            <person name="Qi P."/>
            <person name="Bennetzen J.L."/>
            <person name="Dai X."/>
            <person name="Dawson M.W."/>
            <person name="Muller H.G."/>
            <person name="Kugler K."/>
            <person name="Rivarola-Duarte L."/>
            <person name="Spannagl M."/>
            <person name="Mayer K.F.X."/>
            <person name="Lu F.H."/>
            <person name="Bevan M.W."/>
            <person name="Leroy P."/>
            <person name="Li P."/>
            <person name="You F.M."/>
            <person name="Sun Q."/>
            <person name="Liu Z."/>
            <person name="Lyons E."/>
            <person name="Wicker T."/>
            <person name="Salzberg S.L."/>
            <person name="Devos K.M."/>
            <person name="Dvorak J."/>
        </authorList>
    </citation>
    <scope>NUCLEOTIDE SEQUENCE [LARGE SCALE GENOMIC DNA]</scope>
    <source>
        <strain evidence="1">cv. AL8/78</strain>
    </source>
</reference>
<reference evidence="2" key="1">
    <citation type="journal article" date="2014" name="Science">
        <title>Ancient hybridizations among the ancestral genomes of bread wheat.</title>
        <authorList>
            <consortium name="International Wheat Genome Sequencing Consortium,"/>
            <person name="Marcussen T."/>
            <person name="Sandve S.R."/>
            <person name="Heier L."/>
            <person name="Spannagl M."/>
            <person name="Pfeifer M."/>
            <person name="Jakobsen K.S."/>
            <person name="Wulff B.B."/>
            <person name="Steuernagel B."/>
            <person name="Mayer K.F."/>
            <person name="Olsen O.A."/>
        </authorList>
    </citation>
    <scope>NUCLEOTIDE SEQUENCE [LARGE SCALE GENOMIC DNA]</scope>
    <source>
        <strain evidence="2">cv. AL8/78</strain>
    </source>
</reference>
<proteinExistence type="predicted"/>
<organism evidence="1 2">
    <name type="scientific">Aegilops tauschii subsp. strangulata</name>
    <name type="common">Goatgrass</name>
    <dbReference type="NCBI Taxonomy" id="200361"/>
    <lineage>
        <taxon>Eukaryota</taxon>
        <taxon>Viridiplantae</taxon>
        <taxon>Streptophyta</taxon>
        <taxon>Embryophyta</taxon>
        <taxon>Tracheophyta</taxon>
        <taxon>Spermatophyta</taxon>
        <taxon>Magnoliopsida</taxon>
        <taxon>Liliopsida</taxon>
        <taxon>Poales</taxon>
        <taxon>Poaceae</taxon>
        <taxon>BOP clade</taxon>
        <taxon>Pooideae</taxon>
        <taxon>Triticodae</taxon>
        <taxon>Triticeae</taxon>
        <taxon>Triticinae</taxon>
        <taxon>Aegilops</taxon>
    </lineage>
</organism>
<reference evidence="1" key="4">
    <citation type="submission" date="2019-03" db="UniProtKB">
        <authorList>
            <consortium name="EnsemblPlants"/>
        </authorList>
    </citation>
    <scope>IDENTIFICATION</scope>
</reference>
<reference evidence="2" key="2">
    <citation type="journal article" date="2017" name="Nat. Plants">
        <title>The Aegilops tauschii genome reveals multiple impacts of transposons.</title>
        <authorList>
            <person name="Zhao G."/>
            <person name="Zou C."/>
            <person name="Li K."/>
            <person name="Wang K."/>
            <person name="Li T."/>
            <person name="Gao L."/>
            <person name="Zhang X."/>
            <person name="Wang H."/>
            <person name="Yang Z."/>
            <person name="Liu X."/>
            <person name="Jiang W."/>
            <person name="Mao L."/>
            <person name="Kong X."/>
            <person name="Jiao Y."/>
            <person name="Jia J."/>
        </authorList>
    </citation>
    <scope>NUCLEOTIDE SEQUENCE [LARGE SCALE GENOMIC DNA]</scope>
    <source>
        <strain evidence="2">cv. AL8/78</strain>
    </source>
</reference>
<dbReference type="AlphaFoldDB" id="A0A453RBT3"/>
<dbReference type="Gramene" id="AET7Gv20529100.8">
    <property type="protein sequence ID" value="AET7Gv20529100.8"/>
    <property type="gene ID" value="AET7Gv20529100"/>
</dbReference>
<dbReference type="EnsemblPlants" id="AET7Gv20529100.8">
    <property type="protein sequence ID" value="AET7Gv20529100.8"/>
    <property type="gene ID" value="AET7Gv20529100"/>
</dbReference>
<evidence type="ECO:0000313" key="1">
    <source>
        <dbReference type="EnsemblPlants" id="AET7Gv20529100.8"/>
    </source>
</evidence>
<accession>A0A453RBT3</accession>
<protein>
    <submittedName>
        <fullName evidence="1">Uncharacterized protein</fullName>
    </submittedName>
</protein>
<evidence type="ECO:0000313" key="2">
    <source>
        <dbReference type="Proteomes" id="UP000015105"/>
    </source>
</evidence>
<reference evidence="1" key="5">
    <citation type="journal article" date="2021" name="G3 (Bethesda)">
        <title>Aegilops tauschii genome assembly Aet v5.0 features greater sequence contiguity and improved annotation.</title>
        <authorList>
            <person name="Wang L."/>
            <person name="Zhu T."/>
            <person name="Rodriguez J.C."/>
            <person name="Deal K.R."/>
            <person name="Dubcovsky J."/>
            <person name="McGuire P.E."/>
            <person name="Lux T."/>
            <person name="Spannagl M."/>
            <person name="Mayer K.F.X."/>
            <person name="Baldrich P."/>
            <person name="Meyers B.C."/>
            <person name="Huo N."/>
            <person name="Gu Y.Q."/>
            <person name="Zhou H."/>
            <person name="Devos K.M."/>
            <person name="Bennetzen J.L."/>
            <person name="Unver T."/>
            <person name="Budak H."/>
            <person name="Gulick P.J."/>
            <person name="Galiba G."/>
            <person name="Kalapos B."/>
            <person name="Nelson D.R."/>
            <person name="Li P."/>
            <person name="You F.M."/>
            <person name="Luo M.C."/>
            <person name="Dvorak J."/>
        </authorList>
    </citation>
    <scope>NUCLEOTIDE SEQUENCE [LARGE SCALE GENOMIC DNA]</scope>
    <source>
        <strain evidence="1">cv. AL8/78</strain>
    </source>
</reference>
<dbReference type="Proteomes" id="UP000015105">
    <property type="component" value="Chromosome 7D"/>
</dbReference>
<name>A0A453RBT3_AEGTS</name>
<sequence>MVVLERCPAAVVKKPSRPCASLLRHSWLEAGQGESHAFTFRRMGCLHTWLYTVLCLRAFFSFPGLAKIWSLVLSSYENDLLPGMFERKMLKYKENLIGLGLGQTHQFFGFLPSFVKKKSRNSADQLKVGVTVYLQNRLLKAGLGIKQTGG</sequence>
<keyword evidence="2" id="KW-1185">Reference proteome</keyword>